<organism evidence="2 3">
    <name type="scientific">Candidatus Berkelbacteria bacterium RIFCSPHIGHO2_12_FULL_36_9</name>
    <dbReference type="NCBI Taxonomy" id="1797469"/>
    <lineage>
        <taxon>Bacteria</taxon>
        <taxon>Candidatus Berkelbacteria</taxon>
    </lineage>
</organism>
<evidence type="ECO:0000256" key="1">
    <source>
        <dbReference type="SAM" id="Phobius"/>
    </source>
</evidence>
<gene>
    <name evidence="2" type="ORF">A3F08_00160</name>
</gene>
<sequence>MSKDVQNPASWRGFGLLEILTKYLYDENMKKYIPFLIPIILLILTIGAFFVYRYYQNKPKPIKWIEYSNEDFKLKVSYPESFLSKTISEDDKKAKYIFKSEQISPSALFSIRTEEKVGILSLAQKGSVLDVLSQNVEKQYPGRYTDFKKEKQEKINVDNTEASQFYFTYLGTDNSTRMKQRFVIVTKQYEQKELGTVAFYLSFQSQESDFNQLNSNFQKILDSFKFL</sequence>
<protein>
    <recommendedName>
        <fullName evidence="4">PsbP C-terminal domain-containing protein</fullName>
    </recommendedName>
</protein>
<dbReference type="EMBL" id="MEZV01000022">
    <property type="protein sequence ID" value="OGD66971.1"/>
    <property type="molecule type" value="Genomic_DNA"/>
</dbReference>
<proteinExistence type="predicted"/>
<dbReference type="STRING" id="1797469.A3F08_00160"/>
<keyword evidence="1" id="KW-0472">Membrane</keyword>
<keyword evidence="1" id="KW-1133">Transmembrane helix</keyword>
<keyword evidence="1" id="KW-0812">Transmembrane</keyword>
<accession>A0A1F5EHV5</accession>
<comment type="caution">
    <text evidence="2">The sequence shown here is derived from an EMBL/GenBank/DDBJ whole genome shotgun (WGS) entry which is preliminary data.</text>
</comment>
<dbReference type="AlphaFoldDB" id="A0A1F5EHV5"/>
<dbReference type="Gene3D" id="3.40.1000.10">
    <property type="entry name" value="Mog1/PsbP, alpha/beta/alpha sandwich"/>
    <property type="match status" value="1"/>
</dbReference>
<feature type="transmembrane region" description="Helical" evidence="1">
    <location>
        <begin position="32"/>
        <end position="55"/>
    </location>
</feature>
<evidence type="ECO:0008006" key="4">
    <source>
        <dbReference type="Google" id="ProtNLM"/>
    </source>
</evidence>
<dbReference type="Proteomes" id="UP000176451">
    <property type="component" value="Unassembled WGS sequence"/>
</dbReference>
<name>A0A1F5EHV5_9BACT</name>
<evidence type="ECO:0000313" key="2">
    <source>
        <dbReference type="EMBL" id="OGD66971.1"/>
    </source>
</evidence>
<reference evidence="2 3" key="1">
    <citation type="journal article" date="2016" name="Nat. Commun.">
        <title>Thousands of microbial genomes shed light on interconnected biogeochemical processes in an aquifer system.</title>
        <authorList>
            <person name="Anantharaman K."/>
            <person name="Brown C.T."/>
            <person name="Hug L.A."/>
            <person name="Sharon I."/>
            <person name="Castelle C.J."/>
            <person name="Probst A.J."/>
            <person name="Thomas B.C."/>
            <person name="Singh A."/>
            <person name="Wilkins M.J."/>
            <person name="Karaoz U."/>
            <person name="Brodie E.L."/>
            <person name="Williams K.H."/>
            <person name="Hubbard S.S."/>
            <person name="Banfield J.F."/>
        </authorList>
    </citation>
    <scope>NUCLEOTIDE SEQUENCE [LARGE SCALE GENOMIC DNA]</scope>
</reference>
<evidence type="ECO:0000313" key="3">
    <source>
        <dbReference type="Proteomes" id="UP000176451"/>
    </source>
</evidence>